<dbReference type="SUPFAM" id="SSF53335">
    <property type="entry name" value="S-adenosyl-L-methionine-dependent methyltransferases"/>
    <property type="match status" value="2"/>
</dbReference>
<evidence type="ECO:0000313" key="6">
    <source>
        <dbReference type="EMBL" id="KAK4380602.1"/>
    </source>
</evidence>
<keyword evidence="2" id="KW-0489">Methyltransferase</keyword>
<evidence type="ECO:0000256" key="5">
    <source>
        <dbReference type="ARBA" id="ARBA00022842"/>
    </source>
</evidence>
<keyword evidence="3" id="KW-0808">Transferase</keyword>
<dbReference type="GO" id="GO:0046872">
    <property type="term" value="F:metal ion binding"/>
    <property type="evidence" value="ECO:0007669"/>
    <property type="project" value="UniProtKB-KW"/>
</dbReference>
<comment type="caution">
    <text evidence="6">The sequence shown here is derived from an EMBL/GenBank/DDBJ whole genome shotgun (WGS) entry which is preliminary data.</text>
</comment>
<accession>A0AAE1VT28</accession>
<dbReference type="EMBL" id="JAVYJV010000001">
    <property type="protein sequence ID" value="KAK4380602.1"/>
    <property type="molecule type" value="Genomic_DNA"/>
</dbReference>
<dbReference type="Gene3D" id="1.10.1200.270">
    <property type="entry name" value="Methyltransferase, alpha-helical capping domain"/>
    <property type="match status" value="2"/>
</dbReference>
<protein>
    <submittedName>
        <fullName evidence="6">Uncharacterized protein</fullName>
    </submittedName>
</protein>
<proteinExistence type="inferred from homology"/>
<dbReference type="GO" id="GO:0008168">
    <property type="term" value="F:methyltransferase activity"/>
    <property type="evidence" value="ECO:0007669"/>
    <property type="project" value="UniProtKB-KW"/>
</dbReference>
<sequence length="669" mass="75338">MTTSFPMNGGDGPYSFSKNSQLAREVLDGSKEMIRDAIIKNLDIKSILLSSSNTFSITELGCSVGPNTCIAMQHIVEALKDKYLYQVTNLTNNIPEFQVFFNDHITNDFNTLFRSLPVDRSYYAVGVPGSFHGRLFPSRSIHFAHSSCSVHWLSKCPEELLDEKSPAWNKGLIHYIGASNMEVVNAYVAQFEKDMEMFLNARAEEIVTGGMLVIVSPFSSYTRLMNFFGSSLMDLVNEGKLDESLVDSFNLPMYFFSAEDMTKVVERNDCFSIERIELTYPKSKLVDEADAKTIMINLRAALEGLFINHFGSKIAEEACARTILKKAKFSLSSGKGVEEEVFREVLDGSKEMIRDAIIKNLDIKSILLSSSNTFSITELGCSVGPNTCIAMQHVVEALKDKYLYQVTNLTNNIPEFQVFFNDHITNDFNTLFRSLPVDRSYYAFGVPGSFHGRLFPSRSIHFAHSSCSVHRLSKCPEEILDEKSPAWNKGLIHYIGASNIEVVNAYVAQFEKDMEMFLNARAEEIVTGGMLVIVSPFSSYTRLMNFFGSSLMDLVNEGKLDESLVDSFNLPMYFFSAEDMTKVVERNDCFSIERIELTYPKSKLVDEADAKTLMINLRAALEGLFINHFGSKIAEEACARTILKSEEISAWMKANYEKSCQLFVALKRK</sequence>
<gene>
    <name evidence="6" type="ORF">RND71_002464</name>
</gene>
<dbReference type="Gene3D" id="3.40.50.150">
    <property type="entry name" value="Vaccinia Virus protein VP39"/>
    <property type="match status" value="2"/>
</dbReference>
<evidence type="ECO:0000256" key="1">
    <source>
        <dbReference type="ARBA" id="ARBA00007967"/>
    </source>
</evidence>
<evidence type="ECO:0000256" key="4">
    <source>
        <dbReference type="ARBA" id="ARBA00022723"/>
    </source>
</evidence>
<keyword evidence="4" id="KW-0479">Metal-binding</keyword>
<dbReference type="Pfam" id="PF03492">
    <property type="entry name" value="Methyltransf_7"/>
    <property type="match status" value="2"/>
</dbReference>
<evidence type="ECO:0000256" key="3">
    <source>
        <dbReference type="ARBA" id="ARBA00022679"/>
    </source>
</evidence>
<name>A0AAE1VT28_9SOLA</name>
<evidence type="ECO:0000256" key="2">
    <source>
        <dbReference type="ARBA" id="ARBA00022603"/>
    </source>
</evidence>
<dbReference type="InterPro" id="IPR005299">
    <property type="entry name" value="MeTrfase_7"/>
</dbReference>
<dbReference type="PANTHER" id="PTHR31009">
    <property type="entry name" value="S-ADENOSYL-L-METHIONINE:CARBOXYL METHYLTRANSFERASE FAMILY PROTEIN"/>
    <property type="match status" value="1"/>
</dbReference>
<evidence type="ECO:0000313" key="7">
    <source>
        <dbReference type="Proteomes" id="UP001291623"/>
    </source>
</evidence>
<keyword evidence="5" id="KW-0460">Magnesium</keyword>
<keyword evidence="7" id="KW-1185">Reference proteome</keyword>
<dbReference type="InterPro" id="IPR042086">
    <property type="entry name" value="MeTrfase_capping"/>
</dbReference>
<organism evidence="6 7">
    <name type="scientific">Anisodus tanguticus</name>
    <dbReference type="NCBI Taxonomy" id="243964"/>
    <lineage>
        <taxon>Eukaryota</taxon>
        <taxon>Viridiplantae</taxon>
        <taxon>Streptophyta</taxon>
        <taxon>Embryophyta</taxon>
        <taxon>Tracheophyta</taxon>
        <taxon>Spermatophyta</taxon>
        <taxon>Magnoliopsida</taxon>
        <taxon>eudicotyledons</taxon>
        <taxon>Gunneridae</taxon>
        <taxon>Pentapetalae</taxon>
        <taxon>asterids</taxon>
        <taxon>lamiids</taxon>
        <taxon>Solanales</taxon>
        <taxon>Solanaceae</taxon>
        <taxon>Solanoideae</taxon>
        <taxon>Hyoscyameae</taxon>
        <taxon>Anisodus</taxon>
    </lineage>
</organism>
<dbReference type="InterPro" id="IPR029063">
    <property type="entry name" value="SAM-dependent_MTases_sf"/>
</dbReference>
<reference evidence="6" key="1">
    <citation type="submission" date="2023-12" db="EMBL/GenBank/DDBJ databases">
        <title>Genome assembly of Anisodus tanguticus.</title>
        <authorList>
            <person name="Wang Y.-J."/>
        </authorList>
    </citation>
    <scope>NUCLEOTIDE SEQUENCE</scope>
    <source>
        <strain evidence="6">KB-2021</strain>
        <tissue evidence="6">Leaf</tissue>
    </source>
</reference>
<dbReference type="Proteomes" id="UP001291623">
    <property type="component" value="Unassembled WGS sequence"/>
</dbReference>
<dbReference type="GO" id="GO:0032259">
    <property type="term" value="P:methylation"/>
    <property type="evidence" value="ECO:0007669"/>
    <property type="project" value="UniProtKB-KW"/>
</dbReference>
<dbReference type="AlphaFoldDB" id="A0AAE1VT28"/>
<comment type="similarity">
    <text evidence="1">Belongs to the methyltransferase superfamily. Type-7 methyltransferase family.</text>
</comment>